<gene>
    <name evidence="2" type="ORF">AVDCRST_MAG88-3412</name>
</gene>
<name>A0A6J4VLM8_9BACT</name>
<feature type="compositionally biased region" description="Basic and acidic residues" evidence="1">
    <location>
        <begin position="1"/>
        <end position="14"/>
    </location>
</feature>
<feature type="region of interest" description="Disordered" evidence="1">
    <location>
        <begin position="1"/>
        <end position="43"/>
    </location>
</feature>
<accession>A0A6J4VLM8</accession>
<feature type="non-terminal residue" evidence="2">
    <location>
        <position position="43"/>
    </location>
</feature>
<sequence length="43" mass="4682">GPDQGRRPFHDRGRQGAAEARPLGRQSQGSRGDRDRPAADGRL</sequence>
<protein>
    <submittedName>
        <fullName evidence="2">Uncharacterized protein</fullName>
    </submittedName>
</protein>
<proteinExistence type="predicted"/>
<dbReference type="AlphaFoldDB" id="A0A6J4VLM8"/>
<reference evidence="2" key="1">
    <citation type="submission" date="2020-02" db="EMBL/GenBank/DDBJ databases">
        <authorList>
            <person name="Meier V. D."/>
        </authorList>
    </citation>
    <scope>NUCLEOTIDE SEQUENCE</scope>
    <source>
        <strain evidence="2">AVDCRST_MAG88</strain>
    </source>
</reference>
<feature type="compositionally biased region" description="Basic and acidic residues" evidence="1">
    <location>
        <begin position="31"/>
        <end position="43"/>
    </location>
</feature>
<feature type="non-terminal residue" evidence="2">
    <location>
        <position position="1"/>
    </location>
</feature>
<evidence type="ECO:0000313" key="2">
    <source>
        <dbReference type="EMBL" id="CAA9581665.1"/>
    </source>
</evidence>
<dbReference type="EMBL" id="CADCWM010000820">
    <property type="protein sequence ID" value="CAA9581665.1"/>
    <property type="molecule type" value="Genomic_DNA"/>
</dbReference>
<evidence type="ECO:0000256" key="1">
    <source>
        <dbReference type="SAM" id="MobiDB-lite"/>
    </source>
</evidence>
<organism evidence="2">
    <name type="scientific">uncultured Thermomicrobiales bacterium</name>
    <dbReference type="NCBI Taxonomy" id="1645740"/>
    <lineage>
        <taxon>Bacteria</taxon>
        <taxon>Pseudomonadati</taxon>
        <taxon>Thermomicrobiota</taxon>
        <taxon>Thermomicrobia</taxon>
        <taxon>Thermomicrobiales</taxon>
        <taxon>environmental samples</taxon>
    </lineage>
</organism>